<dbReference type="SUPFAM" id="SSF46955">
    <property type="entry name" value="Putative DNA-binding domain"/>
    <property type="match status" value="1"/>
</dbReference>
<comment type="caution">
    <text evidence="2">The sequence shown here is derived from an EMBL/GenBank/DDBJ whole genome shotgun (WGS) entry which is preliminary data.</text>
</comment>
<dbReference type="InterPro" id="IPR010093">
    <property type="entry name" value="SinI_DNA-bd"/>
</dbReference>
<dbReference type="AlphaFoldDB" id="A0A9X1QJM7"/>
<dbReference type="InterPro" id="IPR009061">
    <property type="entry name" value="DNA-bd_dom_put_sf"/>
</dbReference>
<name>A0A9X1QJM7_9BACT</name>
<feature type="domain" description="Helix-turn-helix" evidence="1">
    <location>
        <begin position="79"/>
        <end position="126"/>
    </location>
</feature>
<dbReference type="EMBL" id="JAKFFV010000025">
    <property type="protein sequence ID" value="MCF2501672.1"/>
    <property type="molecule type" value="Genomic_DNA"/>
</dbReference>
<evidence type="ECO:0000259" key="1">
    <source>
        <dbReference type="Pfam" id="PF12728"/>
    </source>
</evidence>
<gene>
    <name evidence="2" type="ORF">L0661_25365</name>
</gene>
<evidence type="ECO:0000313" key="3">
    <source>
        <dbReference type="Proteomes" id="UP001139411"/>
    </source>
</evidence>
<sequence>METVLERPTKREQRMASESVVNFTSAVFRRKSDTVNISIQESGELFTIPRKALEFLAHILSIMAEGKAISLIPSESEVSTQQAADMLNVSRPHIVKLLEQGVIPFKKAGSHRRILLEDLMKYAGQQKAITKRNLKMLAEQAQDLSLGYEY</sequence>
<dbReference type="GO" id="GO:0003677">
    <property type="term" value="F:DNA binding"/>
    <property type="evidence" value="ECO:0007669"/>
    <property type="project" value="InterPro"/>
</dbReference>
<accession>A0A9X1QJM7</accession>
<dbReference type="Proteomes" id="UP001139411">
    <property type="component" value="Unassembled WGS sequence"/>
</dbReference>
<dbReference type="Pfam" id="PF12728">
    <property type="entry name" value="HTH_17"/>
    <property type="match status" value="1"/>
</dbReference>
<dbReference type="RefSeq" id="WP_235179771.1">
    <property type="nucleotide sequence ID" value="NZ_JAKFFV010000025.1"/>
</dbReference>
<proteinExistence type="predicted"/>
<dbReference type="NCBIfam" id="TIGR01764">
    <property type="entry name" value="excise"/>
    <property type="match status" value="1"/>
</dbReference>
<evidence type="ECO:0000313" key="2">
    <source>
        <dbReference type="EMBL" id="MCF2501672.1"/>
    </source>
</evidence>
<organism evidence="2 3">
    <name type="scientific">Dyadobacter chenhuakuii</name>
    <dbReference type="NCBI Taxonomy" id="2909339"/>
    <lineage>
        <taxon>Bacteria</taxon>
        <taxon>Pseudomonadati</taxon>
        <taxon>Bacteroidota</taxon>
        <taxon>Cytophagia</taxon>
        <taxon>Cytophagales</taxon>
        <taxon>Spirosomataceae</taxon>
        <taxon>Dyadobacter</taxon>
    </lineage>
</organism>
<reference evidence="2" key="1">
    <citation type="submission" date="2022-01" db="EMBL/GenBank/DDBJ databases">
        <title>Novel species in genus Dyadobacter.</title>
        <authorList>
            <person name="Ma C."/>
        </authorList>
    </citation>
    <scope>NUCLEOTIDE SEQUENCE</scope>
    <source>
        <strain evidence="2">CY357</strain>
    </source>
</reference>
<dbReference type="InterPro" id="IPR041657">
    <property type="entry name" value="HTH_17"/>
</dbReference>
<protein>
    <submittedName>
        <fullName evidence="2">Helix-turn-helix domain-containing protein</fullName>
    </submittedName>
</protein>